<dbReference type="EMBL" id="JAGFNK010000183">
    <property type="protein sequence ID" value="KAI9460751.1"/>
    <property type="molecule type" value="Genomic_DNA"/>
</dbReference>
<evidence type="ECO:0000313" key="2">
    <source>
        <dbReference type="Proteomes" id="UP001207468"/>
    </source>
</evidence>
<sequence>MSRYQQLAASGVDSTDEIQDSLIRRSWHAMADLLSPFSPSALAQLPKKPARPSRYTRADEIPDVEPTEEDGQMPTVRDYHSITVPPQVRVPKKTATPVRVEGKVWFANERTWVSYLNMSVLIGTLAIALFNASRDNIARNFAYVYAVISVGILVYGYVVYQHRITLIRRRDPAHFDQIAGPVIISALLFFAVLANFILRVREL</sequence>
<comment type="caution">
    <text evidence="1">The sequence shown here is derived from an EMBL/GenBank/DDBJ whole genome shotgun (WGS) entry which is preliminary data.</text>
</comment>
<keyword evidence="2" id="KW-1185">Reference proteome</keyword>
<accession>A0ACC0U3A9</accession>
<protein>
    <submittedName>
        <fullName evidence="1">Uncharacterized protein</fullName>
    </submittedName>
</protein>
<gene>
    <name evidence="1" type="ORF">F5148DRAFT_1276731</name>
</gene>
<dbReference type="Proteomes" id="UP001207468">
    <property type="component" value="Unassembled WGS sequence"/>
</dbReference>
<name>A0ACC0U3A9_9AGAM</name>
<evidence type="ECO:0000313" key="1">
    <source>
        <dbReference type="EMBL" id="KAI9460751.1"/>
    </source>
</evidence>
<organism evidence="1 2">
    <name type="scientific">Russula earlei</name>
    <dbReference type="NCBI Taxonomy" id="71964"/>
    <lineage>
        <taxon>Eukaryota</taxon>
        <taxon>Fungi</taxon>
        <taxon>Dikarya</taxon>
        <taxon>Basidiomycota</taxon>
        <taxon>Agaricomycotina</taxon>
        <taxon>Agaricomycetes</taxon>
        <taxon>Russulales</taxon>
        <taxon>Russulaceae</taxon>
        <taxon>Russula</taxon>
    </lineage>
</organism>
<proteinExistence type="predicted"/>
<reference evidence="1" key="1">
    <citation type="submission" date="2021-03" db="EMBL/GenBank/DDBJ databases">
        <title>Evolutionary priming and transition to the ectomycorrhizal habit in an iconic lineage of mushroom-forming fungi: is preadaptation a requirement?</title>
        <authorList>
            <consortium name="DOE Joint Genome Institute"/>
            <person name="Looney B.P."/>
            <person name="Miyauchi S."/>
            <person name="Morin E."/>
            <person name="Drula E."/>
            <person name="Courty P.E."/>
            <person name="Chicoki N."/>
            <person name="Fauchery L."/>
            <person name="Kohler A."/>
            <person name="Kuo A."/>
            <person name="LaButti K."/>
            <person name="Pangilinan J."/>
            <person name="Lipzen A."/>
            <person name="Riley R."/>
            <person name="Andreopoulos W."/>
            <person name="He G."/>
            <person name="Johnson J."/>
            <person name="Barry K.W."/>
            <person name="Grigoriev I.V."/>
            <person name="Nagy L."/>
            <person name="Hibbett D."/>
            <person name="Henrissat B."/>
            <person name="Matheny P.B."/>
            <person name="Labbe J."/>
            <person name="Martin A.F."/>
        </authorList>
    </citation>
    <scope>NUCLEOTIDE SEQUENCE</scope>
    <source>
        <strain evidence="1">BPL698</strain>
    </source>
</reference>